<dbReference type="RefSeq" id="WP_134018273.1">
    <property type="nucleotide sequence ID" value="NZ_SOEC01000010.1"/>
</dbReference>
<organism evidence="3 4">
    <name type="scientific">Modicisalibacter xianhensis</name>
    <dbReference type="NCBI Taxonomy" id="442341"/>
    <lineage>
        <taxon>Bacteria</taxon>
        <taxon>Pseudomonadati</taxon>
        <taxon>Pseudomonadota</taxon>
        <taxon>Gammaproteobacteria</taxon>
        <taxon>Oceanospirillales</taxon>
        <taxon>Halomonadaceae</taxon>
        <taxon>Modicisalibacter</taxon>
    </lineage>
</organism>
<dbReference type="InterPro" id="IPR012495">
    <property type="entry name" value="TadE-like_dom"/>
</dbReference>
<dbReference type="Pfam" id="PF07811">
    <property type="entry name" value="TadE"/>
    <property type="match status" value="1"/>
</dbReference>
<dbReference type="AlphaFoldDB" id="A0A4R8FPN8"/>
<protein>
    <submittedName>
        <fullName evidence="3">Flp pilus assembly protein TadG</fullName>
    </submittedName>
</protein>
<dbReference type="OrthoDB" id="6165442at2"/>
<evidence type="ECO:0000259" key="2">
    <source>
        <dbReference type="Pfam" id="PF07811"/>
    </source>
</evidence>
<accession>A0A4R8FPN8</accession>
<sequence length="158" mass="17174">MKSLHRQKGAELVEFAISSSLLFILLFGIIEFSVALFDKSTLTNASREGARHGILFRPGERALAGGSAQCPETVSSENDAIRDAVCRYAEDYLISLGGAAVMSIDIARSDRNTNTYFDAGDELTVTVNYPYQFLLLPEFIGTLGGILNLSSTIVMRAE</sequence>
<evidence type="ECO:0000313" key="4">
    <source>
        <dbReference type="Proteomes" id="UP000294489"/>
    </source>
</evidence>
<keyword evidence="1" id="KW-1133">Transmembrane helix</keyword>
<feature type="domain" description="TadE-like" evidence="2">
    <location>
        <begin position="9"/>
        <end position="51"/>
    </location>
</feature>
<dbReference type="EMBL" id="SOEC01000010">
    <property type="protein sequence ID" value="TDX28412.1"/>
    <property type="molecule type" value="Genomic_DNA"/>
</dbReference>
<proteinExistence type="predicted"/>
<evidence type="ECO:0000256" key="1">
    <source>
        <dbReference type="SAM" id="Phobius"/>
    </source>
</evidence>
<dbReference type="Proteomes" id="UP000294489">
    <property type="component" value="Unassembled WGS sequence"/>
</dbReference>
<keyword evidence="1" id="KW-0812">Transmembrane</keyword>
<comment type="caution">
    <text evidence="3">The sequence shown here is derived from an EMBL/GenBank/DDBJ whole genome shotgun (WGS) entry which is preliminary data.</text>
</comment>
<evidence type="ECO:0000313" key="3">
    <source>
        <dbReference type="EMBL" id="TDX28412.1"/>
    </source>
</evidence>
<feature type="transmembrane region" description="Helical" evidence="1">
    <location>
        <begin position="12"/>
        <end position="37"/>
    </location>
</feature>
<gene>
    <name evidence="3" type="ORF">DFO67_110112</name>
</gene>
<keyword evidence="1" id="KW-0472">Membrane</keyword>
<name>A0A4R8FPN8_9GAMM</name>
<reference evidence="3 4" key="1">
    <citation type="submission" date="2019-03" db="EMBL/GenBank/DDBJ databases">
        <title>Freshwater and sediment microbial communities from various areas in North America, analyzing microbe dynamics in response to fracking.</title>
        <authorList>
            <person name="Lamendella R."/>
        </authorList>
    </citation>
    <scope>NUCLEOTIDE SEQUENCE [LARGE SCALE GENOMIC DNA]</scope>
    <source>
        <strain evidence="3 4">6_TX</strain>
    </source>
</reference>